<gene>
    <name evidence="2" type="ORF">LECACI_7A001496</name>
</gene>
<reference evidence="2" key="1">
    <citation type="submission" date="2023-11" db="EMBL/GenBank/DDBJ databases">
        <authorList>
            <person name="Alioto T."/>
            <person name="Alioto T."/>
            <person name="Gomez Garrido J."/>
        </authorList>
    </citation>
    <scope>NUCLEOTIDE SEQUENCE</scope>
</reference>
<protein>
    <submittedName>
        <fullName evidence="2">Uncharacterized protein</fullName>
    </submittedName>
</protein>
<keyword evidence="3" id="KW-1185">Reference proteome</keyword>
<sequence length="234" mass="26095">MPDTVRATCPPESGARTADGSPTRIATDLNTGFVSNYEHSKSPCHQPELLQLHGTFFAPWCERVTVNPVPVFSAQKVGGGSGNVELRVPSTIYWSEPWAYYSASKTDDDWSLKSDVVFWRGANSGGKINESNWRGFHRHRFVAMMDADNILEIEESGESSVSWAMPESMLQFLRKHGDCHMLSEFVGKHLDVGFYAFSCEDGSILDEAEHDPDSCMGQLEATFRLLDWVPPSQV</sequence>
<evidence type="ECO:0000313" key="3">
    <source>
        <dbReference type="Proteomes" id="UP001296104"/>
    </source>
</evidence>
<organism evidence="2 3">
    <name type="scientific">Lecanosticta acicola</name>
    <dbReference type="NCBI Taxonomy" id="111012"/>
    <lineage>
        <taxon>Eukaryota</taxon>
        <taxon>Fungi</taxon>
        <taxon>Dikarya</taxon>
        <taxon>Ascomycota</taxon>
        <taxon>Pezizomycotina</taxon>
        <taxon>Dothideomycetes</taxon>
        <taxon>Dothideomycetidae</taxon>
        <taxon>Mycosphaerellales</taxon>
        <taxon>Mycosphaerellaceae</taxon>
        <taxon>Lecanosticta</taxon>
    </lineage>
</organism>
<dbReference type="Proteomes" id="UP001296104">
    <property type="component" value="Unassembled WGS sequence"/>
</dbReference>
<proteinExistence type="predicted"/>
<dbReference type="EMBL" id="CAVMBE010000005">
    <property type="protein sequence ID" value="CAK3840930.1"/>
    <property type="molecule type" value="Genomic_DNA"/>
</dbReference>
<name>A0AAI8YT42_9PEZI</name>
<feature type="region of interest" description="Disordered" evidence="1">
    <location>
        <begin position="1"/>
        <end position="24"/>
    </location>
</feature>
<evidence type="ECO:0000256" key="1">
    <source>
        <dbReference type="SAM" id="MobiDB-lite"/>
    </source>
</evidence>
<evidence type="ECO:0000313" key="2">
    <source>
        <dbReference type="EMBL" id="CAK3840930.1"/>
    </source>
</evidence>
<dbReference type="AlphaFoldDB" id="A0AAI8YT42"/>
<accession>A0AAI8YT42</accession>
<comment type="caution">
    <text evidence="2">The sequence shown here is derived from an EMBL/GenBank/DDBJ whole genome shotgun (WGS) entry which is preliminary data.</text>
</comment>